<dbReference type="AlphaFoldDB" id="A0A166KBQ8"/>
<evidence type="ECO:0000256" key="1">
    <source>
        <dbReference type="SAM" id="MobiDB-lite"/>
    </source>
</evidence>
<gene>
    <name evidence="2" type="ORF">A2T98_05255</name>
</gene>
<accession>A0A166KBQ8</accession>
<reference evidence="2 3" key="1">
    <citation type="submission" date="2016-04" db="EMBL/GenBank/DDBJ databases">
        <title>Draft Genome Assembly of the Bloom-forming Cyanobacterium Nodularia spumigena Strain CENA596 in Shrimp Production Ponds.</title>
        <authorList>
            <person name="Popin R.V."/>
            <person name="Rigonato J."/>
            <person name="Abreu V.A."/>
            <person name="Andreote A.P."/>
            <person name="Silveira S.B."/>
            <person name="Odebrecht C."/>
            <person name="Fiore M.F."/>
        </authorList>
    </citation>
    <scope>NUCLEOTIDE SEQUENCE [LARGE SCALE GENOMIC DNA]</scope>
    <source>
        <strain evidence="2 3">CENA596</strain>
    </source>
</reference>
<dbReference type="EMBL" id="LWAJ01000063">
    <property type="protein sequence ID" value="KZL50872.1"/>
    <property type="molecule type" value="Genomic_DNA"/>
</dbReference>
<dbReference type="Proteomes" id="UP000076555">
    <property type="component" value="Unassembled WGS sequence"/>
</dbReference>
<organism evidence="2 3">
    <name type="scientific">Nodularia spumigena CENA596</name>
    <dbReference type="NCBI Taxonomy" id="1819295"/>
    <lineage>
        <taxon>Bacteria</taxon>
        <taxon>Bacillati</taxon>
        <taxon>Cyanobacteriota</taxon>
        <taxon>Cyanophyceae</taxon>
        <taxon>Nostocales</taxon>
        <taxon>Nodulariaceae</taxon>
        <taxon>Nodularia</taxon>
    </lineage>
</organism>
<evidence type="ECO:0000313" key="2">
    <source>
        <dbReference type="EMBL" id="KZL50872.1"/>
    </source>
</evidence>
<dbReference type="RefSeq" id="WP_063871869.1">
    <property type="nucleotide sequence ID" value="NZ_CAWMRI010000063.1"/>
</dbReference>
<dbReference type="GeneID" id="78016276"/>
<feature type="region of interest" description="Disordered" evidence="1">
    <location>
        <begin position="36"/>
        <end position="66"/>
    </location>
</feature>
<evidence type="ECO:0000313" key="3">
    <source>
        <dbReference type="Proteomes" id="UP000076555"/>
    </source>
</evidence>
<sequence length="101" mass="10718">MVSGKEKAPKIDFESDYAAAQEFSVSEIDQTNQGAAAAKAATAPKQKVSEVKQTKTQAPSTGNPEDYLEMAKQVGGSRTEAVTNVSDDLVQKALKKGQSKQ</sequence>
<feature type="compositionally biased region" description="Polar residues" evidence="1">
    <location>
        <begin position="54"/>
        <end position="63"/>
    </location>
</feature>
<proteinExistence type="predicted"/>
<name>A0A166KBQ8_NODSP</name>
<protein>
    <submittedName>
        <fullName evidence="2">Uncharacterized protein</fullName>
    </submittedName>
</protein>
<comment type="caution">
    <text evidence="2">The sequence shown here is derived from an EMBL/GenBank/DDBJ whole genome shotgun (WGS) entry which is preliminary data.</text>
</comment>
<dbReference type="OrthoDB" id="531088at2"/>